<protein>
    <submittedName>
        <fullName evidence="6">ArsR family transcriptional regulator</fullName>
    </submittedName>
</protein>
<dbReference type="GO" id="GO:0003700">
    <property type="term" value="F:DNA-binding transcription factor activity"/>
    <property type="evidence" value="ECO:0007669"/>
    <property type="project" value="InterPro"/>
</dbReference>
<dbReference type="FunFam" id="3.40.250.10:FF:000039">
    <property type="entry name" value="ArsR family transcriptional regulator"/>
    <property type="match status" value="1"/>
</dbReference>
<keyword evidence="7" id="KW-1185">Reference proteome</keyword>
<dbReference type="CDD" id="cd00090">
    <property type="entry name" value="HTH_ARSR"/>
    <property type="match status" value="1"/>
</dbReference>
<dbReference type="PANTHER" id="PTHR43132">
    <property type="entry name" value="ARSENICAL RESISTANCE OPERON REPRESSOR ARSR-RELATED"/>
    <property type="match status" value="1"/>
</dbReference>
<reference evidence="6 7" key="1">
    <citation type="submission" date="2018-02" db="EMBL/GenBank/DDBJ databases">
        <title>Whole genome sequencing of endophytic bacterium.</title>
        <authorList>
            <person name="Eedara R."/>
            <person name="Podile A.R."/>
        </authorList>
    </citation>
    <scope>NUCLEOTIDE SEQUENCE [LARGE SCALE GENOMIC DNA]</scope>
    <source>
        <strain evidence="6 7">RP1T</strain>
    </source>
</reference>
<dbReference type="AlphaFoldDB" id="A0A2S9QHE2"/>
<evidence type="ECO:0000256" key="2">
    <source>
        <dbReference type="ARBA" id="ARBA00023125"/>
    </source>
</evidence>
<dbReference type="CDD" id="cd00158">
    <property type="entry name" value="RHOD"/>
    <property type="match status" value="1"/>
</dbReference>
<dbReference type="Pfam" id="PF12840">
    <property type="entry name" value="HTH_20"/>
    <property type="match status" value="1"/>
</dbReference>
<dbReference type="EMBL" id="PUEJ01000002">
    <property type="protein sequence ID" value="PRH88763.1"/>
    <property type="molecule type" value="Genomic_DNA"/>
</dbReference>
<dbReference type="InterPro" id="IPR001763">
    <property type="entry name" value="Rhodanese-like_dom"/>
</dbReference>
<dbReference type="InterPro" id="IPR011991">
    <property type="entry name" value="ArsR-like_HTH"/>
</dbReference>
<sequence length="219" mass="24854">MASAKNRLFEQFADLARVLGHAHRLELLEHASQGERSVERLAQLTGLSLANASQHLQHLRRGGFVQSRRVGNRVLYRLGDGPILELLSALRCYAEHSQSEVREIVTDYFDRLDRLEPVSREELLDRLEDGSITLLDVRPEDEFALGHLPGALNLPFDELERRLSELPPNQEIVAYCRGPYCVLSFEAVALLRTKGYRIRRLEDGFPEWKAAGLQVDVTA</sequence>
<dbReference type="GO" id="GO:0003677">
    <property type="term" value="F:DNA binding"/>
    <property type="evidence" value="ECO:0007669"/>
    <property type="project" value="UniProtKB-KW"/>
</dbReference>
<dbReference type="NCBIfam" id="NF033788">
    <property type="entry name" value="HTH_metalloreg"/>
    <property type="match status" value="1"/>
</dbReference>
<feature type="domain" description="HTH arsR-type" evidence="5">
    <location>
        <begin position="4"/>
        <end position="98"/>
    </location>
</feature>
<dbReference type="InterPro" id="IPR036390">
    <property type="entry name" value="WH_DNA-bd_sf"/>
</dbReference>
<dbReference type="Pfam" id="PF00581">
    <property type="entry name" value="Rhodanese"/>
    <property type="match status" value="1"/>
</dbReference>
<keyword evidence="3" id="KW-0804">Transcription</keyword>
<dbReference type="Gene3D" id="3.40.250.10">
    <property type="entry name" value="Rhodanese-like domain"/>
    <property type="match status" value="1"/>
</dbReference>
<dbReference type="OrthoDB" id="9802991at2"/>
<dbReference type="SMART" id="SM00450">
    <property type="entry name" value="RHOD"/>
    <property type="match status" value="1"/>
</dbReference>
<evidence type="ECO:0000256" key="3">
    <source>
        <dbReference type="ARBA" id="ARBA00023163"/>
    </source>
</evidence>
<evidence type="ECO:0000313" key="7">
    <source>
        <dbReference type="Proteomes" id="UP000237682"/>
    </source>
</evidence>
<comment type="caution">
    <text evidence="6">The sequence shown here is derived from an EMBL/GenBank/DDBJ whole genome shotgun (WGS) entry which is preliminary data.</text>
</comment>
<dbReference type="PROSITE" id="PS50206">
    <property type="entry name" value="RHODANESE_3"/>
    <property type="match status" value="1"/>
</dbReference>
<dbReference type="SUPFAM" id="SSF46785">
    <property type="entry name" value="Winged helix' DNA-binding domain"/>
    <property type="match status" value="1"/>
</dbReference>
<dbReference type="PANTHER" id="PTHR43132:SF8">
    <property type="entry name" value="HTH-TYPE TRANSCRIPTIONAL REGULATOR KMTR"/>
    <property type="match status" value="1"/>
</dbReference>
<dbReference type="PROSITE" id="PS50987">
    <property type="entry name" value="HTH_ARSR_2"/>
    <property type="match status" value="1"/>
</dbReference>
<dbReference type="InterPro" id="IPR001307">
    <property type="entry name" value="Thiosulphate_STrfase_CS"/>
</dbReference>
<name>A0A2S9QHE2_9HYPH</name>
<evidence type="ECO:0000259" key="5">
    <source>
        <dbReference type="PROSITE" id="PS50987"/>
    </source>
</evidence>
<dbReference type="RefSeq" id="WP_105861109.1">
    <property type="nucleotide sequence ID" value="NZ_PUEJ01000002.1"/>
</dbReference>
<proteinExistence type="predicted"/>
<dbReference type="PROSITE" id="PS00380">
    <property type="entry name" value="RHODANESE_1"/>
    <property type="match status" value="1"/>
</dbReference>
<dbReference type="InterPro" id="IPR036388">
    <property type="entry name" value="WH-like_DNA-bd_sf"/>
</dbReference>
<dbReference type="SUPFAM" id="SSF52821">
    <property type="entry name" value="Rhodanese/Cell cycle control phosphatase"/>
    <property type="match status" value="1"/>
</dbReference>
<evidence type="ECO:0000256" key="1">
    <source>
        <dbReference type="ARBA" id="ARBA00023015"/>
    </source>
</evidence>
<dbReference type="InterPro" id="IPR001845">
    <property type="entry name" value="HTH_ArsR_DNA-bd_dom"/>
</dbReference>
<gene>
    <name evidence="6" type="ORF">C5L14_05965</name>
</gene>
<feature type="domain" description="Rhodanese" evidence="4">
    <location>
        <begin position="128"/>
        <end position="217"/>
    </location>
</feature>
<accession>A0A2S9QHE2</accession>
<keyword evidence="1" id="KW-0805">Transcription regulation</keyword>
<organism evidence="6 7">
    <name type="scientific">Labrys okinawensis</name>
    <dbReference type="NCBI Taxonomy" id="346911"/>
    <lineage>
        <taxon>Bacteria</taxon>
        <taxon>Pseudomonadati</taxon>
        <taxon>Pseudomonadota</taxon>
        <taxon>Alphaproteobacteria</taxon>
        <taxon>Hyphomicrobiales</taxon>
        <taxon>Xanthobacteraceae</taxon>
        <taxon>Labrys</taxon>
    </lineage>
</organism>
<evidence type="ECO:0000259" key="4">
    <source>
        <dbReference type="PROSITE" id="PS50206"/>
    </source>
</evidence>
<dbReference type="InterPro" id="IPR051011">
    <property type="entry name" value="Metal_resp_trans_reg"/>
</dbReference>
<keyword evidence="2" id="KW-0238">DNA-binding</keyword>
<dbReference type="Proteomes" id="UP000237682">
    <property type="component" value="Unassembled WGS sequence"/>
</dbReference>
<dbReference type="InterPro" id="IPR036873">
    <property type="entry name" value="Rhodanese-like_dom_sf"/>
</dbReference>
<evidence type="ECO:0000313" key="6">
    <source>
        <dbReference type="EMBL" id="PRH88763.1"/>
    </source>
</evidence>
<dbReference type="GO" id="GO:0004792">
    <property type="term" value="F:thiosulfate-cyanide sulfurtransferase activity"/>
    <property type="evidence" value="ECO:0007669"/>
    <property type="project" value="InterPro"/>
</dbReference>
<dbReference type="Gene3D" id="1.10.10.10">
    <property type="entry name" value="Winged helix-like DNA-binding domain superfamily/Winged helix DNA-binding domain"/>
    <property type="match status" value="1"/>
</dbReference>
<dbReference type="SMART" id="SM00418">
    <property type="entry name" value="HTH_ARSR"/>
    <property type="match status" value="1"/>
</dbReference>